<gene>
    <name evidence="1" type="ORF">KK488_20200</name>
</gene>
<proteinExistence type="predicted"/>
<sequence>MASSIGDRAAKRAHCGDPGVEVIIVGQVESKHDRPSRHCTLDYIESNGFAPTIDYQMFAIWRPQHANIRCVSVDDPSVYLEWPHGAHGEHARVNDC</sequence>
<keyword evidence="2" id="KW-1185">Reference proteome</keyword>
<evidence type="ECO:0000313" key="1">
    <source>
        <dbReference type="EMBL" id="MBT2189279.1"/>
    </source>
</evidence>
<accession>A0A9X1DG44</accession>
<dbReference type="RefSeq" id="WP_214625561.1">
    <property type="nucleotide sequence ID" value="NZ_JAHGAW010000016.1"/>
</dbReference>
<evidence type="ECO:0000313" key="2">
    <source>
        <dbReference type="Proteomes" id="UP001138757"/>
    </source>
</evidence>
<dbReference type="AlphaFoldDB" id="A0A9X1DG44"/>
<dbReference type="EMBL" id="JAHGAW010000016">
    <property type="protein sequence ID" value="MBT2189279.1"/>
    <property type="molecule type" value="Genomic_DNA"/>
</dbReference>
<name>A0A9X1DG44_9SPHN</name>
<reference evidence="1" key="1">
    <citation type="submission" date="2021-05" db="EMBL/GenBank/DDBJ databases">
        <title>Genome of Sphingobium sp. strain.</title>
        <authorList>
            <person name="Fan R."/>
        </authorList>
    </citation>
    <scope>NUCLEOTIDE SEQUENCE</scope>
    <source>
        <strain evidence="1">H33</strain>
    </source>
</reference>
<dbReference type="Proteomes" id="UP001138757">
    <property type="component" value="Unassembled WGS sequence"/>
</dbReference>
<comment type="caution">
    <text evidence="1">The sequence shown here is derived from an EMBL/GenBank/DDBJ whole genome shotgun (WGS) entry which is preliminary data.</text>
</comment>
<organism evidence="1 2">
    <name type="scientific">Sphingobium nicotianae</name>
    <dbReference type="NCBI Taxonomy" id="2782607"/>
    <lineage>
        <taxon>Bacteria</taxon>
        <taxon>Pseudomonadati</taxon>
        <taxon>Pseudomonadota</taxon>
        <taxon>Alphaproteobacteria</taxon>
        <taxon>Sphingomonadales</taxon>
        <taxon>Sphingomonadaceae</taxon>
        <taxon>Sphingobium</taxon>
    </lineage>
</organism>
<protein>
    <submittedName>
        <fullName evidence="1">Uncharacterized protein</fullName>
    </submittedName>
</protein>